<dbReference type="EMBL" id="WKLC01000860">
    <property type="protein sequence ID" value="MSE16804.1"/>
    <property type="molecule type" value="Genomic_DNA"/>
</dbReference>
<name>A0A7X2SX60_ENTAG</name>
<reference evidence="1 2" key="1">
    <citation type="submission" date="2019-11" db="EMBL/GenBank/DDBJ databases">
        <title>Draft Genome Sequence of Plant Growth-Promoting Rhizosphere-Associated Bacteria.</title>
        <authorList>
            <person name="Vasilyev I.Y."/>
            <person name="Radchenko V."/>
            <person name="Ilnitskaya E.V."/>
        </authorList>
    </citation>
    <scope>NUCLEOTIDE SEQUENCE [LARGE SCALE GENOMIC DNA]</scope>
    <source>
        <strain evidence="1 2">VRA_MhP_f</strain>
    </source>
</reference>
<evidence type="ECO:0000313" key="2">
    <source>
        <dbReference type="Proteomes" id="UP000461948"/>
    </source>
</evidence>
<comment type="caution">
    <text evidence="1">The sequence shown here is derived from an EMBL/GenBank/DDBJ whole genome shotgun (WGS) entry which is preliminary data.</text>
</comment>
<evidence type="ECO:0000313" key="1">
    <source>
        <dbReference type="EMBL" id="MSE16804.1"/>
    </source>
</evidence>
<feature type="non-terminal residue" evidence="1">
    <location>
        <position position="55"/>
    </location>
</feature>
<organism evidence="1 2">
    <name type="scientific">Enterobacter agglomerans</name>
    <name type="common">Erwinia herbicola</name>
    <name type="synonym">Pantoea agglomerans</name>
    <dbReference type="NCBI Taxonomy" id="549"/>
    <lineage>
        <taxon>Bacteria</taxon>
        <taxon>Pseudomonadati</taxon>
        <taxon>Pseudomonadota</taxon>
        <taxon>Gammaproteobacteria</taxon>
        <taxon>Enterobacterales</taxon>
        <taxon>Erwiniaceae</taxon>
        <taxon>Pantoea</taxon>
        <taxon>Pantoea agglomerans group</taxon>
    </lineage>
</organism>
<protein>
    <submittedName>
        <fullName evidence="1">Transcriptional regulator</fullName>
    </submittedName>
</protein>
<dbReference type="Proteomes" id="UP000461948">
    <property type="component" value="Unassembled WGS sequence"/>
</dbReference>
<sequence>MLIPAKLSRPVRLEGTVIRERLLQKLTAAGNYRLVLVTSPAGYGKTTLVSQRAVG</sequence>
<dbReference type="AlphaFoldDB" id="A0A7X2SX60"/>
<proteinExistence type="predicted"/>
<accession>A0A7X2SX60</accession>
<gene>
    <name evidence="1" type="ORF">GKC49_17305</name>
</gene>